<name>A0ABW6I1W7_9FLAO</name>
<dbReference type="EMBL" id="JBHZPY010000002">
    <property type="protein sequence ID" value="MFE3870262.1"/>
    <property type="molecule type" value="Genomic_DNA"/>
</dbReference>
<proteinExistence type="predicted"/>
<dbReference type="Proteomes" id="UP001600107">
    <property type="component" value="Unassembled WGS sequence"/>
</dbReference>
<gene>
    <name evidence="1" type="ORF">ACFX5F_03400</name>
</gene>
<dbReference type="RefSeq" id="WP_379849918.1">
    <property type="nucleotide sequence ID" value="NZ_JBHZPY010000002.1"/>
</dbReference>
<organism evidence="1 2">
    <name type="scientific">Flavobacterium zhoui</name>
    <dbReference type="NCBI Taxonomy" id="3230414"/>
    <lineage>
        <taxon>Bacteria</taxon>
        <taxon>Pseudomonadati</taxon>
        <taxon>Bacteroidota</taxon>
        <taxon>Flavobacteriia</taxon>
        <taxon>Flavobacteriales</taxon>
        <taxon>Flavobacteriaceae</taxon>
        <taxon>Flavobacterium</taxon>
    </lineage>
</organism>
<comment type="caution">
    <text evidence="1">The sequence shown here is derived from an EMBL/GenBank/DDBJ whole genome shotgun (WGS) entry which is preliminary data.</text>
</comment>
<evidence type="ECO:0000313" key="1">
    <source>
        <dbReference type="EMBL" id="MFE3870262.1"/>
    </source>
</evidence>
<evidence type="ECO:0000313" key="2">
    <source>
        <dbReference type="Proteomes" id="UP001600107"/>
    </source>
</evidence>
<reference evidence="1 2" key="1">
    <citation type="submission" date="2024-06" db="EMBL/GenBank/DDBJ databases">
        <title>Flavobacterium spp. isolated from glacier.</title>
        <authorList>
            <person name="Han D."/>
        </authorList>
    </citation>
    <scope>NUCLEOTIDE SEQUENCE [LARGE SCALE GENOMIC DNA]</scope>
    <source>
        <strain evidence="1 2">ZS1P70</strain>
    </source>
</reference>
<sequence>MKQIIQNQTISFDTHQAGDGRKIDIEELHMHKRMNDKKFKGVDIKIPLDPNKSIIYPLFEV</sequence>
<accession>A0ABW6I1W7</accession>
<protein>
    <submittedName>
        <fullName evidence="1">Uncharacterized protein</fullName>
    </submittedName>
</protein>
<keyword evidence="2" id="KW-1185">Reference proteome</keyword>